<gene>
    <name evidence="1" type="ordered locus">Clole_1869</name>
</gene>
<protein>
    <submittedName>
        <fullName evidence="1">Uncharacterized protein</fullName>
    </submittedName>
</protein>
<dbReference type="EMBL" id="CP002582">
    <property type="protein sequence ID" value="ADZ83590.1"/>
    <property type="molecule type" value="Genomic_DNA"/>
</dbReference>
<evidence type="ECO:0000313" key="2">
    <source>
        <dbReference type="Proteomes" id="UP000008467"/>
    </source>
</evidence>
<dbReference type="RefSeq" id="WP_013656887.1">
    <property type="nucleotide sequence ID" value="NC_015275.1"/>
</dbReference>
<reference evidence="1 2" key="1">
    <citation type="journal article" date="2011" name="J. Bacteriol.">
        <title>Complete genome sequence of the cellulose-degrading bacterium Cellulosilyticum lentocellum.</title>
        <authorList>
            <consortium name="US DOE Joint Genome Institute"/>
            <person name="Miller D.A."/>
            <person name="Suen G."/>
            <person name="Bruce D."/>
            <person name="Copeland A."/>
            <person name="Cheng J.F."/>
            <person name="Detter C."/>
            <person name="Goodwin L.A."/>
            <person name="Han C.S."/>
            <person name="Hauser L.J."/>
            <person name="Land M.L."/>
            <person name="Lapidus A."/>
            <person name="Lucas S."/>
            <person name="Meincke L."/>
            <person name="Pitluck S."/>
            <person name="Tapia R."/>
            <person name="Teshima H."/>
            <person name="Woyke T."/>
            <person name="Fox B.G."/>
            <person name="Angert E.R."/>
            <person name="Currie C.R."/>
        </authorList>
    </citation>
    <scope>NUCLEOTIDE SEQUENCE [LARGE SCALE GENOMIC DNA]</scope>
    <source>
        <strain evidence="2">ATCC 49066 / DSM 5427 / NCIMB 11756 / RHM5</strain>
    </source>
</reference>
<accession>F2JND6</accession>
<proteinExistence type="predicted"/>
<dbReference type="KEGG" id="cle:Clole_1869"/>
<dbReference type="STRING" id="642492.Clole_1869"/>
<dbReference type="HOGENOM" id="CLU_2022572_0_0_9"/>
<keyword evidence="2" id="KW-1185">Reference proteome</keyword>
<dbReference type="Proteomes" id="UP000008467">
    <property type="component" value="Chromosome"/>
</dbReference>
<dbReference type="AlphaFoldDB" id="F2JND6"/>
<name>F2JND6_CELLD</name>
<sequence length="122" mass="14200">MSSKFKIAYKLRVYDKNNAYKDTEIKTISISLSSYILTNLENAEDVYMIFGTPSYKFNGDFVSKLYAGQRAPRTFKGKVQYKTGTFRTALKNADAYNLIDFIENSNEYNLFCLRDQRGENYM</sequence>
<organism evidence="1 2">
    <name type="scientific">Cellulosilyticum lentocellum (strain ATCC 49066 / DSM 5427 / NCIMB 11756 / RHM5)</name>
    <name type="common">Clostridium lentocellum</name>
    <dbReference type="NCBI Taxonomy" id="642492"/>
    <lineage>
        <taxon>Bacteria</taxon>
        <taxon>Bacillati</taxon>
        <taxon>Bacillota</taxon>
        <taxon>Clostridia</taxon>
        <taxon>Lachnospirales</taxon>
        <taxon>Cellulosilyticaceae</taxon>
        <taxon>Cellulosilyticum</taxon>
    </lineage>
</organism>
<evidence type="ECO:0000313" key="1">
    <source>
        <dbReference type="EMBL" id="ADZ83590.1"/>
    </source>
</evidence>